<gene>
    <name evidence="2" type="primary">fimV</name>
    <name evidence="2" type="ORF">KU39_1352</name>
</gene>
<sequence length="441" mass="49557">MKLLRLAIMALGFTFFNVTGVHVFALSIGELSVFSEPEQPLRAVLAINQLGATSYQQIKVAMPSAMKLRKLGLLPGQIASLNFNVFAGRKGSALVYIRSARPLSDLSAIALDIRWPHGQKTEGFLLNLEKTKQYYSKLYQSYRNLTLTQSSGRLEGKLYGPIHPYDTLWKVAERVRPSKSVTVQQTMLALLEQNPRAFIAGDMNQMQRGQVLLIPPKQIIATIPKRGARFVVQQQIKAWQQGKRLSGPKPADQVVHLAPGDLPLINSNDHWRVIQQLVLQIQNLQGALVNIQQGNEKLHKQLVSFEAQMGQLVLSVERQRHYRHAQPQFSVEKASANPIATSSAATSDNMANFTAPSSVKTVVHSVASGYKQSLPREIIPEQKPLWLQALDSMTYWGTAVVVLLFLGLFWLAWRLRREHVRRLEDQAVLRATIERMQHTGR</sequence>
<protein>
    <submittedName>
        <fullName evidence="2">Motility protein FimV</fullName>
    </submittedName>
</protein>
<dbReference type="Proteomes" id="UP000029558">
    <property type="component" value="Chromosome"/>
</dbReference>
<evidence type="ECO:0000313" key="3">
    <source>
        <dbReference type="Proteomes" id="UP000029558"/>
    </source>
</evidence>
<dbReference type="RefSeq" id="WP_017376445.1">
    <property type="nucleotide sequence ID" value="NZ_CP012508.1"/>
</dbReference>
<dbReference type="OrthoDB" id="5298707at2"/>
<dbReference type="InterPro" id="IPR057840">
    <property type="entry name" value="FimV_N"/>
</dbReference>
<proteinExistence type="predicted"/>
<organism evidence="2 3">
    <name type="scientific">Piscirickettsia salmonis</name>
    <dbReference type="NCBI Taxonomy" id="1238"/>
    <lineage>
        <taxon>Bacteria</taxon>
        <taxon>Pseudomonadati</taxon>
        <taxon>Pseudomonadota</taxon>
        <taxon>Gammaproteobacteria</taxon>
        <taxon>Thiotrichales</taxon>
        <taxon>Piscirickettsiaceae</taxon>
        <taxon>Piscirickettsia</taxon>
    </lineage>
</organism>
<evidence type="ECO:0000259" key="1">
    <source>
        <dbReference type="Pfam" id="PF25800"/>
    </source>
</evidence>
<dbReference type="InterPro" id="IPR020012">
    <property type="entry name" value="LysM_FimV"/>
</dbReference>
<evidence type="ECO:0000313" key="2">
    <source>
        <dbReference type="EMBL" id="ALB22534.1"/>
    </source>
</evidence>
<feature type="domain" description="FimV N-terminal" evidence="1">
    <location>
        <begin position="26"/>
        <end position="121"/>
    </location>
</feature>
<reference evidence="2 3" key="1">
    <citation type="journal article" date="2014" name="Genome Announc.">
        <title>Comparative Genome Analysis of Two Isolates of the Fish Pathogen Piscirickettsia salmonis from Different Hosts Reveals Major Differences in Virulence-Associated Secretion Systems.</title>
        <authorList>
            <person name="Bohle H."/>
            <person name="Henriquez P."/>
            <person name="Grothusen H."/>
            <person name="Navas E."/>
            <person name="Sandoval A."/>
            <person name="Bustamante F."/>
            <person name="Bustos P."/>
            <person name="Mancilla M."/>
        </authorList>
    </citation>
    <scope>NUCLEOTIDE SEQUENCE [LARGE SCALE GENOMIC DNA]</scope>
    <source>
        <strain evidence="3">B1-32597</strain>
    </source>
</reference>
<dbReference type="NCBIfam" id="TIGR03505">
    <property type="entry name" value="FimV_core"/>
    <property type="match status" value="1"/>
</dbReference>
<dbReference type="AlphaFoldDB" id="A0A1L6TB51"/>
<dbReference type="EMBL" id="CP012508">
    <property type="protein sequence ID" value="ALB22534.1"/>
    <property type="molecule type" value="Genomic_DNA"/>
</dbReference>
<name>A0A1L6TB51_PISSA</name>
<dbReference type="Pfam" id="PF25800">
    <property type="entry name" value="FimV_N"/>
    <property type="match status" value="1"/>
</dbReference>
<accession>A0A1L6TB51</accession>